<accession>A0ABV4CW00</accession>
<proteinExistence type="predicted"/>
<dbReference type="Proteomes" id="UP001565200">
    <property type="component" value="Unassembled WGS sequence"/>
</dbReference>
<keyword evidence="2" id="KW-1185">Reference proteome</keyword>
<sequence length="176" mass="20627">MKLFHYTSYKEFNTFEELYKSNAYAVCNLLKKFSVNVHTIGEYKELLEQYPKLPVIEDIDKDLFGCYVLKETNDAKDTISGIIINDELCSQLKLTTNDKLAAIAHEIGHIMFFFLKNKQTDEEFKADEFACQMGLSVELFGLLEKLQKSDIYNKHTTRLLELRLKAIKKYRHYFNA</sequence>
<evidence type="ECO:0008006" key="3">
    <source>
        <dbReference type="Google" id="ProtNLM"/>
    </source>
</evidence>
<evidence type="ECO:0000313" key="1">
    <source>
        <dbReference type="EMBL" id="MEY8245567.1"/>
    </source>
</evidence>
<dbReference type="RefSeq" id="WP_300926914.1">
    <property type="nucleotide sequence ID" value="NZ_JBCLPP010000019.1"/>
</dbReference>
<evidence type="ECO:0000313" key="2">
    <source>
        <dbReference type="Proteomes" id="UP001565200"/>
    </source>
</evidence>
<reference evidence="1 2" key="1">
    <citation type="submission" date="2024-03" db="EMBL/GenBank/DDBJ databases">
        <title>Mouse gut bacterial collection (mGBC) of GemPharmatech.</title>
        <authorList>
            <person name="He Y."/>
            <person name="Dong L."/>
            <person name="Wu D."/>
            <person name="Gao X."/>
            <person name="Lin Z."/>
        </authorList>
    </citation>
    <scope>NUCLEOTIDE SEQUENCE [LARGE SCALE GENOMIC DNA]</scope>
    <source>
        <strain evidence="1 2">54-13</strain>
    </source>
</reference>
<dbReference type="EMBL" id="JBCLPP010000019">
    <property type="protein sequence ID" value="MEY8245567.1"/>
    <property type="molecule type" value="Genomic_DNA"/>
</dbReference>
<organism evidence="1 2">
    <name type="scientific">Heminiphilus faecis</name>
    <dbReference type="NCBI Taxonomy" id="2601703"/>
    <lineage>
        <taxon>Bacteria</taxon>
        <taxon>Pseudomonadati</taxon>
        <taxon>Bacteroidota</taxon>
        <taxon>Bacteroidia</taxon>
        <taxon>Bacteroidales</taxon>
        <taxon>Muribaculaceae</taxon>
        <taxon>Heminiphilus</taxon>
    </lineage>
</organism>
<name>A0ABV4CW00_9BACT</name>
<gene>
    <name evidence="1" type="ORF">AAK873_08045</name>
</gene>
<comment type="caution">
    <text evidence="1">The sequence shown here is derived from an EMBL/GenBank/DDBJ whole genome shotgun (WGS) entry which is preliminary data.</text>
</comment>
<protein>
    <recommendedName>
        <fullName evidence="3">IrrE N-terminal-like domain-containing protein</fullName>
    </recommendedName>
</protein>